<dbReference type="RefSeq" id="WP_131639825.1">
    <property type="nucleotide sequence ID" value="NZ_JAAXQQ010000001.1"/>
</dbReference>
<proteinExistence type="predicted"/>
<organism evidence="1 2">
    <name type="scientific">Rhizobium laguerreae</name>
    <dbReference type="NCBI Taxonomy" id="1076926"/>
    <lineage>
        <taxon>Bacteria</taxon>
        <taxon>Pseudomonadati</taxon>
        <taxon>Pseudomonadota</taxon>
        <taxon>Alphaproteobacteria</taxon>
        <taxon>Hyphomicrobiales</taxon>
        <taxon>Rhizobiaceae</taxon>
        <taxon>Rhizobium/Agrobacterium group</taxon>
        <taxon>Rhizobium</taxon>
    </lineage>
</organism>
<gene>
    <name evidence="1" type="ORF">HFO74_01975</name>
</gene>
<dbReference type="GeneID" id="67483681"/>
<dbReference type="EMBL" id="JAAXQQ010000001">
    <property type="protein sequence ID" value="MBY3062216.1"/>
    <property type="molecule type" value="Genomic_DNA"/>
</dbReference>
<comment type="caution">
    <text evidence="1">The sequence shown here is derived from an EMBL/GenBank/DDBJ whole genome shotgun (WGS) entry which is preliminary data.</text>
</comment>
<sequence length="148" mass="17065">MGYDLHITRKINWFDASPSITLDDWLEYVANDPEIQHRGFAETPTADGGVLRVEQTGMCVWKEYSPGENRENAAWLWWSGGNIVVKNPDQEIRRKMWLIAQSLEAEVQGEEGEYYGRDGESIVTPAKAILPPEPSMPSDPKRPWWKFW</sequence>
<dbReference type="Proteomes" id="UP000758022">
    <property type="component" value="Unassembled WGS sequence"/>
</dbReference>
<name>A0AB35F6L8_9HYPH</name>
<accession>A0AB35F6L8</accession>
<protein>
    <submittedName>
        <fullName evidence="1">Uncharacterized protein</fullName>
    </submittedName>
</protein>
<dbReference type="AlphaFoldDB" id="A0AB35F6L8"/>
<evidence type="ECO:0000313" key="2">
    <source>
        <dbReference type="Proteomes" id="UP000758022"/>
    </source>
</evidence>
<reference evidence="1" key="1">
    <citation type="submission" date="2020-04" db="EMBL/GenBank/DDBJ databases">
        <title>Global-level population genomics supports evidence of horizontal gene transfer on evolution of Rhizobia in Lentils.</title>
        <authorList>
            <person name="Gai Y."/>
            <person name="Cook D."/>
            <person name="Riely B."/>
        </authorList>
    </citation>
    <scope>NUCLEOTIDE SEQUENCE</scope>
    <source>
        <strain evidence="1">TLR9</strain>
    </source>
</reference>
<evidence type="ECO:0000313" key="1">
    <source>
        <dbReference type="EMBL" id="MBY3062216.1"/>
    </source>
</evidence>